<dbReference type="Proteomes" id="UP000290365">
    <property type="component" value="Chromosome"/>
</dbReference>
<organism evidence="1 2">
    <name type="scientific">Ktedonosporobacter rubrisoli</name>
    <dbReference type="NCBI Taxonomy" id="2509675"/>
    <lineage>
        <taxon>Bacteria</taxon>
        <taxon>Bacillati</taxon>
        <taxon>Chloroflexota</taxon>
        <taxon>Ktedonobacteria</taxon>
        <taxon>Ktedonobacterales</taxon>
        <taxon>Ktedonosporobacteraceae</taxon>
        <taxon>Ktedonosporobacter</taxon>
    </lineage>
</organism>
<gene>
    <name evidence="1" type="ORF">EPA93_28255</name>
</gene>
<name>A0A4P6JWB2_KTERU</name>
<dbReference type="AlphaFoldDB" id="A0A4P6JWB2"/>
<evidence type="ECO:0000313" key="2">
    <source>
        <dbReference type="Proteomes" id="UP000290365"/>
    </source>
</evidence>
<protein>
    <submittedName>
        <fullName evidence="1">Uncharacterized protein</fullName>
    </submittedName>
</protein>
<dbReference type="RefSeq" id="WP_129890726.1">
    <property type="nucleotide sequence ID" value="NZ_CP035758.1"/>
</dbReference>
<keyword evidence="2" id="KW-1185">Reference proteome</keyword>
<dbReference type="EMBL" id="CP035758">
    <property type="protein sequence ID" value="QBD79660.1"/>
    <property type="molecule type" value="Genomic_DNA"/>
</dbReference>
<accession>A0A4P6JWB2</accession>
<evidence type="ECO:0000313" key="1">
    <source>
        <dbReference type="EMBL" id="QBD79660.1"/>
    </source>
</evidence>
<sequence length="105" mass="11673">MAGQSQKCTIIKVAVLPIRDEYLTRKAEVVFPIVNTAGYAYSPWGERACLARAQRTKQGSGSPMLCADGRPDWHGARAGLRIYTYHASAYIELWRVLDGVLTRCV</sequence>
<dbReference type="KEGG" id="kbs:EPA93_28255"/>
<proteinExistence type="predicted"/>
<reference evidence="1 2" key="1">
    <citation type="submission" date="2019-01" db="EMBL/GenBank/DDBJ databases">
        <title>Ktedonosporobacter rubrisoli SCAWS-G2.</title>
        <authorList>
            <person name="Huang Y."/>
            <person name="Yan B."/>
        </authorList>
    </citation>
    <scope>NUCLEOTIDE SEQUENCE [LARGE SCALE GENOMIC DNA]</scope>
    <source>
        <strain evidence="1 2">SCAWS-G2</strain>
    </source>
</reference>